<gene>
    <name evidence="3" type="ORF">E3T49_08670</name>
</gene>
<feature type="compositionally biased region" description="Polar residues" evidence="1">
    <location>
        <begin position="1"/>
        <end position="11"/>
    </location>
</feature>
<evidence type="ECO:0000313" key="4">
    <source>
        <dbReference type="Proteomes" id="UP000297472"/>
    </source>
</evidence>
<keyword evidence="4" id="KW-1185">Reference proteome</keyword>
<feature type="transmembrane region" description="Helical" evidence="2">
    <location>
        <begin position="21"/>
        <end position="41"/>
    </location>
</feature>
<keyword evidence="2" id="KW-0812">Transmembrane</keyword>
<dbReference type="RefSeq" id="WP_134424541.1">
    <property type="nucleotide sequence ID" value="NZ_SOHA01000026.1"/>
</dbReference>
<sequence length="96" mass="9713">MTDPGITSKSFAPTPSTGPSGFGTTRVIVGSVLCFLSLFSLPRGLSLLLLGLLRPEATTSAATALGIAIFGAALLTAGILLIVSGAKRRRAARTAQ</sequence>
<name>A0A4Y8JYX1_9MICO</name>
<feature type="region of interest" description="Disordered" evidence="1">
    <location>
        <begin position="1"/>
        <end position="21"/>
    </location>
</feature>
<proteinExistence type="predicted"/>
<reference evidence="3 4" key="1">
    <citation type="submission" date="2019-03" db="EMBL/GenBank/DDBJ databases">
        <title>Genomics of glacier-inhabiting Cryobacterium strains.</title>
        <authorList>
            <person name="Liu Q."/>
            <person name="Xin Y.-H."/>
        </authorList>
    </citation>
    <scope>NUCLEOTIDE SEQUENCE [LARGE SCALE GENOMIC DNA]</scope>
    <source>
        <strain evidence="3 4">TMT1-51</strain>
    </source>
</reference>
<evidence type="ECO:0000256" key="1">
    <source>
        <dbReference type="SAM" id="MobiDB-lite"/>
    </source>
</evidence>
<organism evidence="3 4">
    <name type="scientific">Cryobacterium cryoconiti</name>
    <dbReference type="NCBI Taxonomy" id="1259239"/>
    <lineage>
        <taxon>Bacteria</taxon>
        <taxon>Bacillati</taxon>
        <taxon>Actinomycetota</taxon>
        <taxon>Actinomycetes</taxon>
        <taxon>Micrococcales</taxon>
        <taxon>Microbacteriaceae</taxon>
        <taxon>Cryobacterium</taxon>
    </lineage>
</organism>
<keyword evidence="2" id="KW-1133">Transmembrane helix</keyword>
<feature type="transmembrane region" description="Helical" evidence="2">
    <location>
        <begin position="61"/>
        <end position="83"/>
    </location>
</feature>
<dbReference type="EMBL" id="SOHA01000026">
    <property type="protein sequence ID" value="TFD29917.1"/>
    <property type="molecule type" value="Genomic_DNA"/>
</dbReference>
<keyword evidence="2" id="KW-0472">Membrane</keyword>
<protein>
    <submittedName>
        <fullName evidence="3">Uncharacterized protein</fullName>
    </submittedName>
</protein>
<accession>A0A4Y8JYX1</accession>
<dbReference type="AlphaFoldDB" id="A0A4Y8JYX1"/>
<evidence type="ECO:0000313" key="3">
    <source>
        <dbReference type="EMBL" id="TFD29917.1"/>
    </source>
</evidence>
<evidence type="ECO:0000256" key="2">
    <source>
        <dbReference type="SAM" id="Phobius"/>
    </source>
</evidence>
<comment type="caution">
    <text evidence="3">The sequence shown here is derived from an EMBL/GenBank/DDBJ whole genome shotgun (WGS) entry which is preliminary data.</text>
</comment>
<dbReference type="Proteomes" id="UP000297472">
    <property type="component" value="Unassembled WGS sequence"/>
</dbReference>